<evidence type="ECO:0000313" key="1">
    <source>
        <dbReference type="EMBL" id="KQK26393.1"/>
    </source>
</evidence>
<evidence type="ECO:0000313" key="2">
    <source>
        <dbReference type="Proteomes" id="UP000051682"/>
    </source>
</evidence>
<dbReference type="OrthoDB" id="1237645at2"/>
<proteinExistence type="predicted"/>
<dbReference type="RefSeq" id="WP_056013291.1">
    <property type="nucleotide sequence ID" value="NZ_LLYZ01000004.1"/>
</dbReference>
<dbReference type="EMBL" id="LLYZ01000004">
    <property type="protein sequence ID" value="KQK26393.1"/>
    <property type="molecule type" value="Genomic_DNA"/>
</dbReference>
<protein>
    <submittedName>
        <fullName evidence="1">Uncharacterized protein</fullName>
    </submittedName>
</protein>
<dbReference type="AlphaFoldDB" id="A0A0Q3LSY9"/>
<dbReference type="STRING" id="452084.AR438_06380"/>
<sequence>MDHKKLYGRWNFWEEFVGYPMMLYHLIKREKIQERFQRRIEKAKQKSSKVVLNEKLRNEYLIRYEKLDNFFSFHFKDIDTSRNHNFEDKIQYCLDQYKKESNSLISSSNLMKLQGNFLSGAETTLFLYFALQSKTNREIHLSDIMIGENSSKIFIAFLKDKKFIDENHNLLVDQKSSFIRIHRFLKDNHIINPDFQDTTIIEAMENEYNSNFDKGTFSRAITVKPNDFEETIYHEISKLFNIRH</sequence>
<name>A0A0Q3LSY9_9FLAO</name>
<comment type="caution">
    <text evidence="1">The sequence shown here is derived from an EMBL/GenBank/DDBJ whole genome shotgun (WGS) entry which is preliminary data.</text>
</comment>
<keyword evidence="2" id="KW-1185">Reference proteome</keyword>
<organism evidence="1 2">
    <name type="scientific">Chryseobacterium aquaticum</name>
    <dbReference type="NCBI Taxonomy" id="452084"/>
    <lineage>
        <taxon>Bacteria</taxon>
        <taxon>Pseudomonadati</taxon>
        <taxon>Bacteroidota</taxon>
        <taxon>Flavobacteriia</taxon>
        <taxon>Flavobacteriales</taxon>
        <taxon>Weeksellaceae</taxon>
        <taxon>Chryseobacterium group</taxon>
        <taxon>Chryseobacterium</taxon>
    </lineage>
</organism>
<gene>
    <name evidence="1" type="ORF">AR438_06380</name>
</gene>
<reference evidence="1 2" key="1">
    <citation type="submission" date="2015-10" db="EMBL/GenBank/DDBJ databases">
        <title>Chryseobacterium aquaticum genome.</title>
        <authorList>
            <person name="Newman J.D."/>
            <person name="Ferguson M.B."/>
            <person name="Miller J.R."/>
        </authorList>
    </citation>
    <scope>NUCLEOTIDE SEQUENCE [LARGE SCALE GENOMIC DNA]</scope>
    <source>
        <strain evidence="1 2">KCTC 12483</strain>
    </source>
</reference>
<dbReference type="Proteomes" id="UP000051682">
    <property type="component" value="Unassembled WGS sequence"/>
</dbReference>
<accession>A0A0Q3LSY9</accession>